<dbReference type="HAMAP" id="MF_00038">
    <property type="entry name" value="MraY"/>
    <property type="match status" value="1"/>
</dbReference>
<feature type="transmembrane region" description="Helical" evidence="12">
    <location>
        <begin position="20"/>
        <end position="41"/>
    </location>
</feature>
<comment type="catalytic activity">
    <reaction evidence="12">
        <text>UDP-N-acetyl-alpha-D-muramoyl-L-alanyl-gamma-D-glutamyl-meso-2,6-diaminopimeloyl-D-alanyl-D-alanine + di-trans,octa-cis-undecaprenyl phosphate = di-trans,octa-cis-undecaprenyl diphospho-N-acetyl-alpha-D-muramoyl-L-alanyl-D-glutamyl-meso-2,6-diaminopimeloyl-D-alanyl-D-alanine + UMP</text>
        <dbReference type="Rhea" id="RHEA:28386"/>
        <dbReference type="ChEBI" id="CHEBI:57865"/>
        <dbReference type="ChEBI" id="CHEBI:60392"/>
        <dbReference type="ChEBI" id="CHEBI:61386"/>
        <dbReference type="ChEBI" id="CHEBI:61387"/>
        <dbReference type="EC" id="2.7.8.13"/>
    </reaction>
</comment>
<evidence type="ECO:0000256" key="12">
    <source>
        <dbReference type="HAMAP-Rule" id="MF_00038"/>
    </source>
</evidence>
<comment type="cofactor">
    <cofactor evidence="12">
        <name>Mg(2+)</name>
        <dbReference type="ChEBI" id="CHEBI:18420"/>
    </cofactor>
</comment>
<evidence type="ECO:0000256" key="9">
    <source>
        <dbReference type="ARBA" id="ARBA00023136"/>
    </source>
</evidence>
<comment type="pathway">
    <text evidence="12">Cell wall biogenesis; peptidoglycan biosynthesis.</text>
</comment>
<dbReference type="PROSITE" id="PS01348">
    <property type="entry name" value="MRAY_2"/>
    <property type="match status" value="1"/>
</dbReference>
<accession>A0ABT2VRK5</accession>
<keyword evidence="15" id="KW-1185">Reference proteome</keyword>
<dbReference type="PANTHER" id="PTHR22926:SF5">
    <property type="entry name" value="PHOSPHO-N-ACETYLMURAMOYL-PENTAPEPTIDE-TRANSFERASE HOMOLOG"/>
    <property type="match status" value="1"/>
</dbReference>
<feature type="transmembrane region" description="Helical" evidence="12">
    <location>
        <begin position="97"/>
        <end position="114"/>
    </location>
</feature>
<gene>
    <name evidence="12 14" type="primary">mraY</name>
    <name evidence="14" type="ORF">OCL06_13100</name>
</gene>
<keyword evidence="9 12" id="KW-0472">Membrane</keyword>
<dbReference type="InterPro" id="IPR018480">
    <property type="entry name" value="PNAcMuramoyl-5peptid_Trfase_CS"/>
</dbReference>
<protein>
    <recommendedName>
        <fullName evidence="12 13">Phospho-N-acetylmuramoyl-pentapeptide-transferase</fullName>
        <ecNumber evidence="12 13">2.7.8.13</ecNumber>
    </recommendedName>
    <alternativeName>
        <fullName evidence="12">UDP-MurNAc-pentapeptide phosphotransferase</fullName>
    </alternativeName>
</protein>
<keyword evidence="12" id="KW-1003">Cell membrane</keyword>
<dbReference type="Proteomes" id="UP001209257">
    <property type="component" value="Unassembled WGS sequence"/>
</dbReference>
<keyword evidence="3 12" id="KW-0132">Cell division</keyword>
<feature type="transmembrane region" description="Helical" evidence="12">
    <location>
        <begin position="338"/>
        <end position="357"/>
    </location>
</feature>
<dbReference type="RefSeq" id="WP_262995276.1">
    <property type="nucleotide sequence ID" value="NZ_JAOTJC010000012.1"/>
</dbReference>
<keyword evidence="4 12" id="KW-0808">Transferase</keyword>
<feature type="transmembrane region" description="Helical" evidence="12">
    <location>
        <begin position="134"/>
        <end position="156"/>
    </location>
</feature>
<evidence type="ECO:0000256" key="4">
    <source>
        <dbReference type="ARBA" id="ARBA00022679"/>
    </source>
</evidence>
<dbReference type="Pfam" id="PF10555">
    <property type="entry name" value="MraY_sig1"/>
    <property type="match status" value="1"/>
</dbReference>
<dbReference type="NCBIfam" id="TIGR00445">
    <property type="entry name" value="mraY"/>
    <property type="match status" value="1"/>
</dbReference>
<sequence>MLIWLADWLTQFDAGFNVFSYLTMRAILSTLTALLIAILIGPKMIRWLQQMQIGQTVRDDGPQSHLSKAGTPTMGGLLILAAIVTSVLLWADLSNRYVWVTLSIVVGYGIIGFVDDYRKVIRKDSKGLIARWKYFWQSVIALVVAFYLYSSSTSAVETSLLVPFFKEVFPQLGIFFIAITYFALVGTSNAVNLTDGLDGLAIVPTILVAGAFAVFAYVTGNANFAEYLNIPHIPLTSELVIVCTAMVGAGLGFLWFNTYPAQVFMGDVGSLALGGTLGILAVLVRQEIVLIIMGGVFVMETVSVILQVGSYKLRGERIFRMAPIHHHYELKGWPEPRVIVRFWIISIILVLVGLATLKLR</sequence>
<evidence type="ECO:0000256" key="2">
    <source>
        <dbReference type="ARBA" id="ARBA00005583"/>
    </source>
</evidence>
<dbReference type="GO" id="GO:0016740">
    <property type="term" value="F:transferase activity"/>
    <property type="evidence" value="ECO:0007669"/>
    <property type="project" value="UniProtKB-KW"/>
</dbReference>
<keyword evidence="12" id="KW-0460">Magnesium</keyword>
<keyword evidence="10 12" id="KW-0131">Cell cycle</keyword>
<dbReference type="PANTHER" id="PTHR22926">
    <property type="entry name" value="PHOSPHO-N-ACETYLMURAMOYL-PENTAPEPTIDE-TRANSFERASE"/>
    <property type="match status" value="1"/>
</dbReference>
<comment type="function">
    <text evidence="12">Catalyzes the initial step of the lipid cycle reactions in the biosynthesis of the cell wall peptidoglycan: transfers peptidoglycan precursor phospho-MurNAc-pentapeptide from UDP-MurNAc-pentapeptide onto the lipid carrier undecaprenyl phosphate, yielding undecaprenyl-pyrophosphoryl-MurNAc-pentapeptide, known as lipid I.</text>
</comment>
<evidence type="ECO:0000256" key="1">
    <source>
        <dbReference type="ARBA" id="ARBA00004141"/>
    </source>
</evidence>
<feature type="transmembrane region" description="Helical" evidence="12">
    <location>
        <begin position="239"/>
        <end position="256"/>
    </location>
</feature>
<feature type="transmembrane region" description="Helical" evidence="12">
    <location>
        <begin position="288"/>
        <end position="311"/>
    </location>
</feature>
<evidence type="ECO:0000256" key="7">
    <source>
        <dbReference type="ARBA" id="ARBA00022984"/>
    </source>
</evidence>
<dbReference type="EC" id="2.7.8.13" evidence="12 13"/>
<dbReference type="InterPro" id="IPR003524">
    <property type="entry name" value="PNAcMuramoyl-5peptid_Trfase"/>
</dbReference>
<feature type="transmembrane region" description="Helical" evidence="12">
    <location>
        <begin position="263"/>
        <end position="282"/>
    </location>
</feature>
<evidence type="ECO:0000313" key="14">
    <source>
        <dbReference type="EMBL" id="MCU7555527.1"/>
    </source>
</evidence>
<dbReference type="InterPro" id="IPR000715">
    <property type="entry name" value="Glycosyl_transferase_4"/>
</dbReference>
<evidence type="ECO:0000313" key="15">
    <source>
        <dbReference type="Proteomes" id="UP001209257"/>
    </source>
</evidence>
<evidence type="ECO:0000256" key="3">
    <source>
        <dbReference type="ARBA" id="ARBA00022618"/>
    </source>
</evidence>
<dbReference type="CDD" id="cd06852">
    <property type="entry name" value="GT_MraY"/>
    <property type="match status" value="1"/>
</dbReference>
<feature type="transmembrane region" description="Helical" evidence="12">
    <location>
        <begin position="199"/>
        <end position="219"/>
    </location>
</feature>
<evidence type="ECO:0000256" key="5">
    <source>
        <dbReference type="ARBA" id="ARBA00022692"/>
    </source>
</evidence>
<name>A0ABT2VRK5_9ALTE</name>
<dbReference type="Pfam" id="PF00953">
    <property type="entry name" value="Glycos_transf_4"/>
    <property type="match status" value="1"/>
</dbReference>
<reference evidence="15" key="1">
    <citation type="submission" date="2023-07" db="EMBL/GenBank/DDBJ databases">
        <title>Study on multiphase classification of strain Alteromonas salexigens isolated from the Yellow Sea.</title>
        <authorList>
            <person name="Sun L."/>
        </authorList>
    </citation>
    <scope>NUCLEOTIDE SEQUENCE [LARGE SCALE GENOMIC DNA]</scope>
    <source>
        <strain evidence="15">ASW11-19</strain>
    </source>
</reference>
<dbReference type="EMBL" id="JAOTJC010000012">
    <property type="protein sequence ID" value="MCU7555527.1"/>
    <property type="molecule type" value="Genomic_DNA"/>
</dbReference>
<evidence type="ECO:0000256" key="6">
    <source>
        <dbReference type="ARBA" id="ARBA00022960"/>
    </source>
</evidence>
<comment type="similarity">
    <text evidence="2 12">Belongs to the glycosyltransferase 4 family. MraY subfamily.</text>
</comment>
<keyword evidence="7 12" id="KW-0573">Peptidoglycan synthesis</keyword>
<keyword evidence="12" id="KW-0479">Metal-binding</keyword>
<evidence type="ECO:0000256" key="8">
    <source>
        <dbReference type="ARBA" id="ARBA00022989"/>
    </source>
</evidence>
<keyword evidence="8 12" id="KW-1133">Transmembrane helix</keyword>
<evidence type="ECO:0000256" key="11">
    <source>
        <dbReference type="ARBA" id="ARBA00023316"/>
    </source>
</evidence>
<keyword evidence="11 12" id="KW-0961">Cell wall biogenesis/degradation</keyword>
<feature type="transmembrane region" description="Helical" evidence="12">
    <location>
        <begin position="168"/>
        <end position="187"/>
    </location>
</feature>
<evidence type="ECO:0000256" key="10">
    <source>
        <dbReference type="ARBA" id="ARBA00023306"/>
    </source>
</evidence>
<comment type="caution">
    <text evidence="14">The sequence shown here is derived from an EMBL/GenBank/DDBJ whole genome shotgun (WGS) entry which is preliminary data.</text>
</comment>
<organism evidence="14 15">
    <name type="scientific">Alteromonas salexigens</name>
    <dbReference type="NCBI Taxonomy" id="2982530"/>
    <lineage>
        <taxon>Bacteria</taxon>
        <taxon>Pseudomonadati</taxon>
        <taxon>Pseudomonadota</taxon>
        <taxon>Gammaproteobacteria</taxon>
        <taxon>Alteromonadales</taxon>
        <taxon>Alteromonadaceae</taxon>
        <taxon>Alteromonas/Salinimonas group</taxon>
        <taxon>Alteromonas</taxon>
    </lineage>
</organism>
<evidence type="ECO:0000256" key="13">
    <source>
        <dbReference type="NCBIfam" id="TIGR00445"/>
    </source>
</evidence>
<dbReference type="PROSITE" id="PS01347">
    <property type="entry name" value="MRAY_1"/>
    <property type="match status" value="1"/>
</dbReference>
<proteinExistence type="inferred from homology"/>
<keyword evidence="5 12" id="KW-0812">Transmembrane</keyword>
<comment type="subcellular location">
    <subcellularLocation>
        <location evidence="12">Cell membrane</location>
        <topology evidence="12">Multi-pass membrane protein</topology>
    </subcellularLocation>
    <subcellularLocation>
        <location evidence="1">Membrane</location>
        <topology evidence="1">Multi-pass membrane protein</topology>
    </subcellularLocation>
</comment>
<feature type="transmembrane region" description="Helical" evidence="12">
    <location>
        <begin position="73"/>
        <end position="91"/>
    </location>
</feature>
<keyword evidence="6 12" id="KW-0133">Cell shape</keyword>